<feature type="non-terminal residue" evidence="2">
    <location>
        <position position="1"/>
    </location>
</feature>
<sequence>ILFQTWETFFAIQCSQPEDSNELFQKLLKELKELAEYDQSTSTDRPIFLNDNEDHPVQNRESLENSSEEKVVSKTNQEPPQDSDIHQLINEYCEEVPEEQKQNMEKTILDLFKICHHKQFLFMHDNVDDLIESALDSKLL</sequence>
<protein>
    <submittedName>
        <fullName evidence="2">Uncharacterized protein</fullName>
    </submittedName>
</protein>
<evidence type="ECO:0000256" key="1">
    <source>
        <dbReference type="SAM" id="MobiDB-lite"/>
    </source>
</evidence>
<reference evidence="2" key="1">
    <citation type="journal article" date="2019" name="Sci. Rep.">
        <title>Draft genome of Tanacetum cinerariifolium, the natural source of mosquito coil.</title>
        <authorList>
            <person name="Yamashiro T."/>
            <person name="Shiraishi A."/>
            <person name="Satake H."/>
            <person name="Nakayama K."/>
        </authorList>
    </citation>
    <scope>NUCLEOTIDE SEQUENCE</scope>
</reference>
<gene>
    <name evidence="2" type="ORF">Tci_873533</name>
</gene>
<organism evidence="2">
    <name type="scientific">Tanacetum cinerariifolium</name>
    <name type="common">Dalmatian daisy</name>
    <name type="synonym">Chrysanthemum cinerariifolium</name>
    <dbReference type="NCBI Taxonomy" id="118510"/>
    <lineage>
        <taxon>Eukaryota</taxon>
        <taxon>Viridiplantae</taxon>
        <taxon>Streptophyta</taxon>
        <taxon>Embryophyta</taxon>
        <taxon>Tracheophyta</taxon>
        <taxon>Spermatophyta</taxon>
        <taxon>Magnoliopsida</taxon>
        <taxon>eudicotyledons</taxon>
        <taxon>Gunneridae</taxon>
        <taxon>Pentapetalae</taxon>
        <taxon>asterids</taxon>
        <taxon>campanulids</taxon>
        <taxon>Asterales</taxon>
        <taxon>Asteraceae</taxon>
        <taxon>Asteroideae</taxon>
        <taxon>Anthemideae</taxon>
        <taxon>Anthemidinae</taxon>
        <taxon>Tanacetum</taxon>
    </lineage>
</organism>
<dbReference type="AlphaFoldDB" id="A0A699SXW3"/>
<accession>A0A699SXW3</accession>
<name>A0A699SXW3_TANCI</name>
<feature type="region of interest" description="Disordered" evidence="1">
    <location>
        <begin position="39"/>
        <end position="84"/>
    </location>
</feature>
<feature type="compositionally biased region" description="Basic and acidic residues" evidence="1">
    <location>
        <begin position="52"/>
        <end position="72"/>
    </location>
</feature>
<dbReference type="EMBL" id="BKCJ011192106">
    <property type="protein sequence ID" value="GFD01564.1"/>
    <property type="molecule type" value="Genomic_DNA"/>
</dbReference>
<comment type="caution">
    <text evidence="2">The sequence shown here is derived from an EMBL/GenBank/DDBJ whole genome shotgun (WGS) entry which is preliminary data.</text>
</comment>
<proteinExistence type="predicted"/>
<evidence type="ECO:0000313" key="2">
    <source>
        <dbReference type="EMBL" id="GFD01564.1"/>
    </source>
</evidence>